<reference evidence="3" key="1">
    <citation type="submission" date="2017-01" db="EMBL/GenBank/DDBJ databases">
        <authorList>
            <person name="Varghese N."/>
            <person name="Submissions S."/>
        </authorList>
    </citation>
    <scope>NUCLEOTIDE SEQUENCE [LARGE SCALE GENOMIC DNA]</scope>
    <source>
        <strain evidence="3">CGMCC 1.7737</strain>
    </source>
</reference>
<dbReference type="Gene3D" id="3.40.50.1820">
    <property type="entry name" value="alpha/beta hydrolase"/>
    <property type="match status" value="2"/>
</dbReference>
<dbReference type="Pfam" id="PF00326">
    <property type="entry name" value="Peptidase_S9"/>
    <property type="match status" value="1"/>
</dbReference>
<sequence length="667" mass="74969">MKRFQRNVDGFYDVENQLPRYLREIAEDQFEQARAERREIDSQQAATEHRKRVKSDFIDAIGGLPEERCNLNAQRTGRLIRDGYEIEMVLFESLPGFHVSANIYLPQSDVAGGSNKYPGVLFFCGHSDLGKGSHLYQQVCIDLVRNGFVVLAIDPLGQGERHQFYDPKTGEIPRRNTTEHTYFNQQCAFAGGNVARYMIWDGIRALDYLTNRPEVDSERVGVTGNSGGGLQTAYLMLVDDRIDAAVPCCFITSKEEYMKTGQGQDGEQILYRAIDRGPRYDDFLSAFAPKPVLVGAAQSDFLCVEGAHRSYERARSVYGHYGRQEAIDITIADDTHGFSPHLREGAVNWFREHLQDRAPDFQTGSPRTQDPEDLWCTAAGEVRAEFHDETTATDLIRSYISTRTPDTGSTSEITDIDRYTDEMRKTVVKQFDLNRHRPTLYPRHYDKETVDGVTWEKVFFRSECDPTVIVTGIEARVEDEDVDTPLVLLYEHGTDEVEARESEIKDLVTEHGFVLAFDPRGVGAVRARDVNTPLMNGGNYDDYHGTKDKLTSDAIMLGTSLVALQVFDLTRACDYLRDRFGTDANLAIEGHGSMAAHTLLTAVTTPSLRTVSLVNPLPSFRELAITREMDIDHGLTIHGIIGRFDIPQLLPALHDREIRCTGAGSSN</sequence>
<dbReference type="SUPFAM" id="SSF53474">
    <property type="entry name" value="alpha/beta-Hydrolases"/>
    <property type="match status" value="2"/>
</dbReference>
<evidence type="ECO:0000313" key="2">
    <source>
        <dbReference type="EMBL" id="SIR74617.1"/>
    </source>
</evidence>
<proteinExistence type="predicted"/>
<organism evidence="2 3">
    <name type="scientific">Haladaptatus litoreus</name>
    <dbReference type="NCBI Taxonomy" id="553468"/>
    <lineage>
        <taxon>Archaea</taxon>
        <taxon>Methanobacteriati</taxon>
        <taxon>Methanobacteriota</taxon>
        <taxon>Stenosarchaea group</taxon>
        <taxon>Halobacteria</taxon>
        <taxon>Halobacteriales</taxon>
        <taxon>Haladaptataceae</taxon>
        <taxon>Haladaptatus</taxon>
    </lineage>
</organism>
<dbReference type="GO" id="GO:0008236">
    <property type="term" value="F:serine-type peptidase activity"/>
    <property type="evidence" value="ECO:0007669"/>
    <property type="project" value="InterPro"/>
</dbReference>
<dbReference type="OrthoDB" id="290192at2157"/>
<dbReference type="PANTHER" id="PTHR22946">
    <property type="entry name" value="DIENELACTONE HYDROLASE DOMAIN-CONTAINING PROTEIN-RELATED"/>
    <property type="match status" value="1"/>
</dbReference>
<evidence type="ECO:0000313" key="3">
    <source>
        <dbReference type="Proteomes" id="UP000186914"/>
    </source>
</evidence>
<dbReference type="GO" id="GO:0006508">
    <property type="term" value="P:proteolysis"/>
    <property type="evidence" value="ECO:0007669"/>
    <property type="project" value="InterPro"/>
</dbReference>
<dbReference type="AlphaFoldDB" id="A0A1N7DFS8"/>
<feature type="domain" description="Peptidase S9 prolyl oligopeptidase catalytic" evidence="1">
    <location>
        <begin position="200"/>
        <end position="261"/>
    </location>
</feature>
<gene>
    <name evidence="2" type="ORF">SAMN05421858_3583</name>
</gene>
<dbReference type="InterPro" id="IPR050261">
    <property type="entry name" value="FrsA_esterase"/>
</dbReference>
<dbReference type="EMBL" id="FTNO01000004">
    <property type="protein sequence ID" value="SIR74617.1"/>
    <property type="molecule type" value="Genomic_DNA"/>
</dbReference>
<dbReference type="InterPro" id="IPR001375">
    <property type="entry name" value="Peptidase_S9_cat"/>
</dbReference>
<protein>
    <submittedName>
        <fullName evidence="2">Acetyl xylan esterase (AXE1)</fullName>
    </submittedName>
</protein>
<evidence type="ECO:0000259" key="1">
    <source>
        <dbReference type="Pfam" id="PF00326"/>
    </source>
</evidence>
<accession>A0A1N7DFS8</accession>
<keyword evidence="3" id="KW-1185">Reference proteome</keyword>
<dbReference type="InterPro" id="IPR029058">
    <property type="entry name" value="AB_hydrolase_fold"/>
</dbReference>
<dbReference type="Proteomes" id="UP000186914">
    <property type="component" value="Unassembled WGS sequence"/>
</dbReference>
<dbReference type="PANTHER" id="PTHR22946:SF8">
    <property type="entry name" value="ACETYL XYLAN ESTERASE DOMAIN-CONTAINING PROTEIN"/>
    <property type="match status" value="1"/>
</dbReference>
<name>A0A1N7DFS8_9EURY</name>